<keyword evidence="7" id="KW-1185">Reference proteome</keyword>
<dbReference type="InterPro" id="IPR003689">
    <property type="entry name" value="ZIP"/>
</dbReference>
<accession>A0A1D8UY15</accession>
<dbReference type="GO" id="GO:0016020">
    <property type="term" value="C:membrane"/>
    <property type="evidence" value="ECO:0007669"/>
    <property type="project" value="UniProtKB-SubCell"/>
</dbReference>
<dbReference type="PANTHER" id="PTHR16950:SF16">
    <property type="entry name" value="ZINC TRANSPORTER ZIP13"/>
    <property type="match status" value="1"/>
</dbReference>
<feature type="transmembrane region" description="Helical" evidence="5">
    <location>
        <begin position="235"/>
        <end position="252"/>
    </location>
</feature>
<feature type="transmembrane region" description="Helical" evidence="5">
    <location>
        <begin position="198"/>
        <end position="215"/>
    </location>
</feature>
<keyword evidence="4 5" id="KW-0472">Membrane</keyword>
<keyword evidence="2 5" id="KW-0812">Transmembrane</keyword>
<gene>
    <name evidence="6" type="ORF">A0U89_14520</name>
</gene>
<dbReference type="AlphaFoldDB" id="A0A1D8UY15"/>
<feature type="transmembrane region" description="Helical" evidence="5">
    <location>
        <begin position="72"/>
        <end position="90"/>
    </location>
</feature>
<dbReference type="Pfam" id="PF02535">
    <property type="entry name" value="Zip"/>
    <property type="match status" value="1"/>
</dbReference>
<proteinExistence type="predicted"/>
<feature type="transmembrane region" description="Helical" evidence="5">
    <location>
        <begin position="42"/>
        <end position="60"/>
    </location>
</feature>
<dbReference type="Proteomes" id="UP000179145">
    <property type="component" value="Plasmid pKB14400_1"/>
</dbReference>
<comment type="subcellular location">
    <subcellularLocation>
        <location evidence="1">Membrane</location>
        <topology evidence="1">Multi-pass membrane protein</topology>
    </subcellularLocation>
</comment>
<feature type="transmembrane region" description="Helical" evidence="5">
    <location>
        <begin position="171"/>
        <end position="192"/>
    </location>
</feature>
<evidence type="ECO:0000256" key="5">
    <source>
        <dbReference type="SAM" id="Phobius"/>
    </source>
</evidence>
<evidence type="ECO:0000313" key="7">
    <source>
        <dbReference type="Proteomes" id="UP000179145"/>
    </source>
</evidence>
<dbReference type="PANTHER" id="PTHR16950">
    <property type="entry name" value="ZINC TRANSPORTER SLC39A7 HISTIDINE-RICH MEMBRANE PROTEIN KE4"/>
    <property type="match status" value="1"/>
</dbReference>
<geneLocation type="plasmid" evidence="7">
    <name>pkb14400_1</name>
</geneLocation>
<evidence type="ECO:0000256" key="3">
    <source>
        <dbReference type="ARBA" id="ARBA00022989"/>
    </source>
</evidence>
<dbReference type="OrthoDB" id="9806593at2"/>
<evidence type="ECO:0000313" key="6">
    <source>
        <dbReference type="EMBL" id="AOX18509.1"/>
    </source>
</evidence>
<evidence type="ECO:0000256" key="2">
    <source>
        <dbReference type="ARBA" id="ARBA00022692"/>
    </source>
</evidence>
<reference evidence="6 7" key="1">
    <citation type="journal article" date="2016" name="Microb. Cell Fact.">
        <title>Dissection of exopolysaccharide biosynthesis in Kozakia baliensis.</title>
        <authorList>
            <person name="Brandt J.U."/>
            <person name="Jakob F."/>
            <person name="Behr J."/>
            <person name="Geissler A.J."/>
            <person name="Vogel R.F."/>
        </authorList>
    </citation>
    <scope>NUCLEOTIDE SEQUENCE [LARGE SCALE GENOMIC DNA]</scope>
    <source>
        <strain evidence="6 7">DSM 14400</strain>
        <plasmid evidence="7">Plasmid pkb14400_1</plasmid>
    </source>
</reference>
<dbReference type="RefSeq" id="WP_070403984.1">
    <property type="nucleotide sequence ID" value="NZ_BJVW01000062.1"/>
</dbReference>
<keyword evidence="6" id="KW-0614">Plasmid</keyword>
<name>A0A1D8UY15_9PROT</name>
<protein>
    <submittedName>
        <fullName evidence="6">Zinc permease</fullName>
    </submittedName>
</protein>
<feature type="transmembrane region" description="Helical" evidence="5">
    <location>
        <begin position="6"/>
        <end position="30"/>
    </location>
</feature>
<evidence type="ECO:0000256" key="4">
    <source>
        <dbReference type="ARBA" id="ARBA00023136"/>
    </source>
</evidence>
<keyword evidence="3 5" id="KW-1133">Transmembrane helix</keyword>
<evidence type="ECO:0000256" key="1">
    <source>
        <dbReference type="ARBA" id="ARBA00004141"/>
    </source>
</evidence>
<dbReference type="EMBL" id="CP014675">
    <property type="protein sequence ID" value="AOX18509.1"/>
    <property type="molecule type" value="Genomic_DNA"/>
</dbReference>
<sequence length="253" mass="27442">MLLISWIILTTAAAGIGSVWVAEMFVCLASHTKPHRAWLQQGLLSLAAGSLLSTSLIHLMPEALESRVDAQNLLFVFLIGLIFFFVLNKVELWHHAHEHSNAGHSHKNGSWSLLLGDGVHCFGDGLLIASIILTDVRLGIISAVSVFIHEVPHHIGDLIALSRENRRGMSLIKLSSAGAMTVSGGISGYFLLGSLKHWQPFLMAFAASSFVYVALSDLVPQLNQRASSRDAGTQIFWLTGGVAIVMIMSRAVR</sequence>
<dbReference type="KEGG" id="kba:A0U89_14520"/>
<organism evidence="6 7">
    <name type="scientific">Kozakia baliensis</name>
    <dbReference type="NCBI Taxonomy" id="153496"/>
    <lineage>
        <taxon>Bacteria</taxon>
        <taxon>Pseudomonadati</taxon>
        <taxon>Pseudomonadota</taxon>
        <taxon>Alphaproteobacteria</taxon>
        <taxon>Acetobacterales</taxon>
        <taxon>Acetobacteraceae</taxon>
        <taxon>Kozakia</taxon>
    </lineage>
</organism>
<dbReference type="GO" id="GO:0046873">
    <property type="term" value="F:metal ion transmembrane transporter activity"/>
    <property type="evidence" value="ECO:0007669"/>
    <property type="project" value="InterPro"/>
</dbReference>